<dbReference type="Proteomes" id="UP000178656">
    <property type="component" value="Unassembled WGS sequence"/>
</dbReference>
<dbReference type="AlphaFoldDB" id="A0A1F5T5R8"/>
<keyword evidence="1" id="KW-0472">Membrane</keyword>
<feature type="transmembrane region" description="Helical" evidence="1">
    <location>
        <begin position="451"/>
        <end position="470"/>
    </location>
</feature>
<feature type="transmembrane region" description="Helical" evidence="1">
    <location>
        <begin position="301"/>
        <end position="320"/>
    </location>
</feature>
<feature type="transmembrane region" description="Helical" evidence="1">
    <location>
        <begin position="392"/>
        <end position="411"/>
    </location>
</feature>
<feature type="transmembrane region" description="Helical" evidence="1">
    <location>
        <begin position="423"/>
        <end position="445"/>
    </location>
</feature>
<comment type="caution">
    <text evidence="2">The sequence shown here is derived from an EMBL/GenBank/DDBJ whole genome shotgun (WGS) entry which is preliminary data.</text>
</comment>
<organism evidence="2 3">
    <name type="scientific">Candidatus Falkowbacteria bacterium RIFOXYC2_FULL_48_21</name>
    <dbReference type="NCBI Taxonomy" id="1798005"/>
    <lineage>
        <taxon>Bacteria</taxon>
        <taxon>Candidatus Falkowiibacteriota</taxon>
    </lineage>
</organism>
<feature type="transmembrane region" description="Helical" evidence="1">
    <location>
        <begin position="170"/>
        <end position="191"/>
    </location>
</feature>
<keyword evidence="1" id="KW-0812">Transmembrane</keyword>
<evidence type="ECO:0000313" key="2">
    <source>
        <dbReference type="EMBL" id="OGF34310.1"/>
    </source>
</evidence>
<feature type="transmembrane region" description="Helical" evidence="1">
    <location>
        <begin position="327"/>
        <end position="345"/>
    </location>
</feature>
<protein>
    <recommendedName>
        <fullName evidence="4">Glycosyltransferase RgtA/B/C/D-like domain-containing protein</fullName>
    </recommendedName>
</protein>
<sequence>MAEIKKKFVFLKGKWLLIAYTVLILATLPYDLAVRPAILYLLYALFILMLFVVVINSPKNAIGQPTVPGRDRFFFWLIILSSLVILFTRLLPFLRFGDAPLGYDTGFYHERSTMPGVLAETEPFYFILAALQTFGIETIWAINILCIVAQFLLPGSLYLIFRSLKVKHNFVFAAVAFFICAVSATQFHAFWSMFPQQILSISFLFATVALILRQSPAAILSGYLGAALNTPTFALFLLTLIIFLIVICVLKFYKRLHYDHQFLLYSLLGYAVVYLVLVVLFEEFSAAPSEAYHLYLDRLLGGIGWFILLPIAILLFQLFWRKRIISYKILLFVISVFAMWNFFYLTHHTGELDEINTTISFITEYHGLASNYPFWRIPEIKGLFINVSTFRMINLLFIPFVILGFCLPRLWEHDADEESLVSRWLMFLYIMFLLLLVFVTFPFIYQNRFLIVFDIVFILVMTPPLARLLFDFGRSRGGQILIILFFLIFSAKIVAQAWRQQPMLPVNEYQEIKTLASLVEPRARLLATNSNDTPWVMGFSKLIAFGPGYGGDTWSMDEWIEFWRGDSDERRLKLMNDSGYSNYPFYFYIGGREPIDWPYQKFIRNSGHFEQTSEHVWKYLPSL</sequence>
<name>A0A1F5T5R8_9BACT</name>
<accession>A0A1F5T5R8</accession>
<evidence type="ECO:0008006" key="4">
    <source>
        <dbReference type="Google" id="ProtNLM"/>
    </source>
</evidence>
<reference evidence="2 3" key="1">
    <citation type="journal article" date="2016" name="Nat. Commun.">
        <title>Thousands of microbial genomes shed light on interconnected biogeochemical processes in an aquifer system.</title>
        <authorList>
            <person name="Anantharaman K."/>
            <person name="Brown C.T."/>
            <person name="Hug L.A."/>
            <person name="Sharon I."/>
            <person name="Castelle C.J."/>
            <person name="Probst A.J."/>
            <person name="Thomas B.C."/>
            <person name="Singh A."/>
            <person name="Wilkins M.J."/>
            <person name="Karaoz U."/>
            <person name="Brodie E.L."/>
            <person name="Williams K.H."/>
            <person name="Hubbard S.S."/>
            <person name="Banfield J.F."/>
        </authorList>
    </citation>
    <scope>NUCLEOTIDE SEQUENCE [LARGE SCALE GENOMIC DNA]</scope>
</reference>
<keyword evidence="1" id="KW-1133">Transmembrane helix</keyword>
<feature type="transmembrane region" description="Helical" evidence="1">
    <location>
        <begin position="15"/>
        <end position="32"/>
    </location>
</feature>
<evidence type="ECO:0000313" key="3">
    <source>
        <dbReference type="Proteomes" id="UP000178656"/>
    </source>
</evidence>
<feature type="transmembrane region" description="Helical" evidence="1">
    <location>
        <begin position="262"/>
        <end position="281"/>
    </location>
</feature>
<feature type="transmembrane region" description="Helical" evidence="1">
    <location>
        <begin position="138"/>
        <end position="158"/>
    </location>
</feature>
<feature type="transmembrane region" description="Helical" evidence="1">
    <location>
        <begin position="38"/>
        <end position="57"/>
    </location>
</feature>
<gene>
    <name evidence="2" type="ORF">A2482_00770</name>
</gene>
<feature type="transmembrane region" description="Helical" evidence="1">
    <location>
        <begin position="73"/>
        <end position="94"/>
    </location>
</feature>
<dbReference type="EMBL" id="MFGM01000074">
    <property type="protein sequence ID" value="OGF34310.1"/>
    <property type="molecule type" value="Genomic_DNA"/>
</dbReference>
<evidence type="ECO:0000256" key="1">
    <source>
        <dbReference type="SAM" id="Phobius"/>
    </source>
</evidence>
<proteinExistence type="predicted"/>
<feature type="transmembrane region" description="Helical" evidence="1">
    <location>
        <begin position="477"/>
        <end position="498"/>
    </location>
</feature>
<feature type="transmembrane region" description="Helical" evidence="1">
    <location>
        <begin position="232"/>
        <end position="250"/>
    </location>
</feature>